<evidence type="ECO:0000259" key="1">
    <source>
        <dbReference type="Pfam" id="PF01261"/>
    </source>
</evidence>
<dbReference type="SUPFAM" id="SSF51658">
    <property type="entry name" value="Xylose isomerase-like"/>
    <property type="match status" value="1"/>
</dbReference>
<dbReference type="GO" id="GO:0016853">
    <property type="term" value="F:isomerase activity"/>
    <property type="evidence" value="ECO:0007669"/>
    <property type="project" value="UniProtKB-KW"/>
</dbReference>
<dbReference type="EMBL" id="JAFLNF010000010">
    <property type="protein sequence ID" value="MBO0347337.1"/>
    <property type="molecule type" value="Genomic_DNA"/>
</dbReference>
<dbReference type="Pfam" id="PF01261">
    <property type="entry name" value="AP_endonuc_2"/>
    <property type="match status" value="1"/>
</dbReference>
<keyword evidence="2" id="KW-0413">Isomerase</keyword>
<keyword evidence="3" id="KW-1185">Reference proteome</keyword>
<proteinExistence type="predicted"/>
<evidence type="ECO:0000313" key="2">
    <source>
        <dbReference type="EMBL" id="MBO0347337.1"/>
    </source>
</evidence>
<organism evidence="2 3">
    <name type="scientific">Roseibium limicola</name>
    <dbReference type="NCBI Taxonomy" id="2816037"/>
    <lineage>
        <taxon>Bacteria</taxon>
        <taxon>Pseudomonadati</taxon>
        <taxon>Pseudomonadota</taxon>
        <taxon>Alphaproteobacteria</taxon>
        <taxon>Hyphomicrobiales</taxon>
        <taxon>Stappiaceae</taxon>
        <taxon>Roseibium</taxon>
    </lineage>
</organism>
<accession>A0A939ERQ0</accession>
<evidence type="ECO:0000313" key="3">
    <source>
        <dbReference type="Proteomes" id="UP000664779"/>
    </source>
</evidence>
<dbReference type="PANTHER" id="PTHR12110">
    <property type="entry name" value="HYDROXYPYRUVATE ISOMERASE"/>
    <property type="match status" value="1"/>
</dbReference>
<dbReference type="Proteomes" id="UP000664779">
    <property type="component" value="Unassembled WGS sequence"/>
</dbReference>
<dbReference type="AlphaFoldDB" id="A0A939ERQ0"/>
<reference evidence="2" key="1">
    <citation type="submission" date="2021-03" db="EMBL/GenBank/DDBJ databases">
        <title>Roseibium sp. CAU 1637 isolated from Incheon.</title>
        <authorList>
            <person name="Kim W."/>
        </authorList>
    </citation>
    <scope>NUCLEOTIDE SEQUENCE</scope>
    <source>
        <strain evidence="2">CAU 1637</strain>
    </source>
</reference>
<dbReference type="InterPro" id="IPR013022">
    <property type="entry name" value="Xyl_isomerase-like_TIM-brl"/>
</dbReference>
<dbReference type="PANTHER" id="PTHR12110:SF53">
    <property type="entry name" value="BLR5974 PROTEIN"/>
    <property type="match status" value="1"/>
</dbReference>
<dbReference type="InterPro" id="IPR036237">
    <property type="entry name" value="Xyl_isomerase-like_sf"/>
</dbReference>
<protein>
    <submittedName>
        <fullName evidence="2">Sugar phosphate isomerase/epimerase</fullName>
    </submittedName>
</protein>
<sequence length="271" mass="29783">MTSIGATFGINTYSFTQTMRASECLHYLADQGVREVEQMLFPGHLWVSDEGAELAAVRRALDDTGIRLTSVNTSNVELNITAASAEMREVSLGLNERFIEMAAVLGAPALILGPGKANPLFPLSREVLEGHFFSSLDRLMAVALDHGIEIYLENMPFAFVPDAKGMMDLLARYGEDRLKICYDVTNGWFIGEDPVEGLRTVAPRLGLMHLSDTTRATYKHDPIGAGDMDFSAFPQVLSECGYQKSCVLEVISRTPNVDFPASVDQLKHLGY</sequence>
<dbReference type="Gene3D" id="3.20.20.150">
    <property type="entry name" value="Divalent-metal-dependent TIM barrel enzymes"/>
    <property type="match status" value="1"/>
</dbReference>
<feature type="domain" description="Xylose isomerase-like TIM barrel" evidence="1">
    <location>
        <begin position="27"/>
        <end position="261"/>
    </location>
</feature>
<name>A0A939ERQ0_9HYPH</name>
<dbReference type="RefSeq" id="WP_206944360.1">
    <property type="nucleotide sequence ID" value="NZ_JAFLNF010000010.1"/>
</dbReference>
<comment type="caution">
    <text evidence="2">The sequence shown here is derived from an EMBL/GenBank/DDBJ whole genome shotgun (WGS) entry which is preliminary data.</text>
</comment>
<dbReference type="InterPro" id="IPR050312">
    <property type="entry name" value="IolE/XylAMocC-like"/>
</dbReference>
<gene>
    <name evidence="2" type="ORF">J0X15_19060</name>
</gene>